<dbReference type="InterPro" id="IPR006439">
    <property type="entry name" value="HAD-SF_hydro_IA"/>
</dbReference>
<dbReference type="Pfam" id="PF00702">
    <property type="entry name" value="Hydrolase"/>
    <property type="match status" value="1"/>
</dbReference>
<dbReference type="AlphaFoldDB" id="A0A369Q8L5"/>
<evidence type="ECO:0000313" key="2">
    <source>
        <dbReference type="Proteomes" id="UP000253727"/>
    </source>
</evidence>
<protein>
    <submittedName>
        <fullName evidence="1">(S)-2-haloacid dehalogenase</fullName>
        <ecNumber evidence="1">3.8.1.2</ecNumber>
    </submittedName>
</protein>
<dbReference type="NCBIfam" id="TIGR01509">
    <property type="entry name" value="HAD-SF-IA-v3"/>
    <property type="match status" value="1"/>
</dbReference>
<dbReference type="SFLD" id="SFLDG01129">
    <property type="entry name" value="C1.5:_HAD__Beta-PGM__Phosphata"/>
    <property type="match status" value="1"/>
</dbReference>
<dbReference type="Gene3D" id="3.40.50.1000">
    <property type="entry name" value="HAD superfamily/HAD-like"/>
    <property type="match status" value="1"/>
</dbReference>
<organism evidence="1 2">
    <name type="scientific">Alteripontixanthobacter maritimus</name>
    <dbReference type="NCBI Taxonomy" id="2161824"/>
    <lineage>
        <taxon>Bacteria</taxon>
        <taxon>Pseudomonadati</taxon>
        <taxon>Pseudomonadota</taxon>
        <taxon>Alphaproteobacteria</taxon>
        <taxon>Sphingomonadales</taxon>
        <taxon>Erythrobacteraceae</taxon>
        <taxon>Alteripontixanthobacter</taxon>
    </lineage>
</organism>
<dbReference type="EMBL" id="QBKA01000002">
    <property type="protein sequence ID" value="RDC60822.1"/>
    <property type="molecule type" value="Genomic_DNA"/>
</dbReference>
<comment type="caution">
    <text evidence="1">The sequence shown here is derived from an EMBL/GenBank/DDBJ whole genome shotgun (WGS) entry which is preliminary data.</text>
</comment>
<accession>A0A369Q8L5</accession>
<dbReference type="InterPro" id="IPR036412">
    <property type="entry name" value="HAD-like_sf"/>
</dbReference>
<gene>
    <name evidence="1" type="ORF">HME9302_02038</name>
</gene>
<dbReference type="PANTHER" id="PTHR43611:SF3">
    <property type="entry name" value="FLAVIN MONONUCLEOTIDE HYDROLASE 1, CHLOROPLATIC"/>
    <property type="match status" value="1"/>
</dbReference>
<dbReference type="OrthoDB" id="9807742at2"/>
<name>A0A369Q8L5_9SPHN</name>
<dbReference type="Proteomes" id="UP000253727">
    <property type="component" value="Unassembled WGS sequence"/>
</dbReference>
<dbReference type="SFLD" id="SFLDS00003">
    <property type="entry name" value="Haloacid_Dehalogenase"/>
    <property type="match status" value="1"/>
</dbReference>
<dbReference type="EC" id="3.8.1.2" evidence="1"/>
<keyword evidence="2" id="KW-1185">Reference proteome</keyword>
<dbReference type="GO" id="GO:0018784">
    <property type="term" value="F:(S)-2-haloacid dehalogenase activity"/>
    <property type="evidence" value="ECO:0007669"/>
    <property type="project" value="UniProtKB-EC"/>
</dbReference>
<evidence type="ECO:0000313" key="1">
    <source>
        <dbReference type="EMBL" id="RDC60822.1"/>
    </source>
</evidence>
<dbReference type="InterPro" id="IPR023214">
    <property type="entry name" value="HAD_sf"/>
</dbReference>
<keyword evidence="1" id="KW-0378">Hydrolase</keyword>
<reference evidence="1 2" key="1">
    <citation type="submission" date="2018-04" db="EMBL/GenBank/DDBJ databases">
        <title>Altererythrobacter sp. HME9302 genome sequencing and assembly.</title>
        <authorList>
            <person name="Kang H."/>
            <person name="Kim H."/>
            <person name="Joh K."/>
        </authorList>
    </citation>
    <scope>NUCLEOTIDE SEQUENCE [LARGE SCALE GENOMIC DNA]</scope>
    <source>
        <strain evidence="1 2">HME9302</strain>
    </source>
</reference>
<dbReference type="SUPFAM" id="SSF56784">
    <property type="entry name" value="HAD-like"/>
    <property type="match status" value="1"/>
</dbReference>
<dbReference type="RefSeq" id="WP_115366905.1">
    <property type="nucleotide sequence ID" value="NZ_QBKA01000002.1"/>
</dbReference>
<proteinExistence type="predicted"/>
<dbReference type="PANTHER" id="PTHR43611">
    <property type="entry name" value="ALPHA-D-GLUCOSE 1-PHOSPHATE PHOSPHATASE"/>
    <property type="match status" value="1"/>
</dbReference>
<dbReference type="PRINTS" id="PR00413">
    <property type="entry name" value="HADHALOGNASE"/>
</dbReference>
<sequence length="209" mass="23488">MTNGSDTAGAIDAVVFDVGRVLVQWDLRVLFAKLIPDTSELDWFLANVVTEDWHFQHDAGRPLDPMIAERKAQFPRYADQIDAYRARFLETIPGPVEGTHELVRRLQQRCVPLFALTNFGAEFWDVFRPTEPTLDLFDDILVSGREKLAKPDPAIYRAAESRFGHAGERMFFIDDNADNITAAALAGWQTHLFKDADALEAGLVARGLL</sequence>